<gene>
    <name evidence="1" type="ORF">Kirov_19</name>
</gene>
<sequence length="256" mass="30315">MELLRIVGERKLVNREHLEILVPSYRHLANNRTRLINRSIRKLFDSMCLDKVHEKQDLGKGNSPCIVALDRGGSLLLNLSHKRRIPHHKMSVNGQAEIRRSVPLTYRHINGINKTEVETILFCEQQGYEILEWKHEHGREFKFNNEKILMIPDVSIKLKIKNKTVNIFLEYDTGKEGIRSKKSFPVIYEKVLNYRKYKLSKLWAEDFTYFPLVFLVTEDEHRIPYFNQKCKENGVQGYGIYHENYIKFLSRLAEKV</sequence>
<evidence type="ECO:0000313" key="2">
    <source>
        <dbReference type="Proteomes" id="UP000594029"/>
    </source>
</evidence>
<accession>A0A7S6RBM5</accession>
<dbReference type="EMBL" id="MW084976">
    <property type="protein sequence ID" value="QOV08218.1"/>
    <property type="molecule type" value="Genomic_DNA"/>
</dbReference>
<reference evidence="1 2" key="1">
    <citation type="submission" date="2020-10" db="EMBL/GenBank/DDBJ databases">
        <authorList>
            <person name="Kazantseva O.A."/>
            <person name="Piligrimova E.G."/>
            <person name="Shadrin A.M."/>
        </authorList>
    </citation>
    <scope>NUCLEOTIDE SEQUENCE [LARGE SCALE GENOMIC DNA]</scope>
</reference>
<dbReference type="InterPro" id="IPR025855">
    <property type="entry name" value="Replic_Relax"/>
</dbReference>
<protein>
    <submittedName>
        <fullName evidence="1">Replic_Relax superfamily protein</fullName>
    </submittedName>
</protein>
<keyword evidence="2" id="KW-1185">Reference proteome</keyword>
<dbReference type="Pfam" id="PF13814">
    <property type="entry name" value="Replic_Relax"/>
    <property type="match status" value="1"/>
</dbReference>
<name>A0A7S6RBM5_9CAUD</name>
<proteinExistence type="predicted"/>
<organism evidence="1 2">
    <name type="scientific">Bacillus phage Kirov</name>
    <dbReference type="NCBI Taxonomy" id="2783539"/>
    <lineage>
        <taxon>Viruses</taxon>
        <taxon>Duplodnaviria</taxon>
        <taxon>Heunggongvirae</taxon>
        <taxon>Uroviricota</taxon>
        <taxon>Caudoviricetes</taxon>
        <taxon>Andregratiavirinae</taxon>
        <taxon>Kirovvirus</taxon>
        <taxon>Kirovvirus kirov</taxon>
    </lineage>
</organism>
<dbReference type="Proteomes" id="UP000594029">
    <property type="component" value="Segment"/>
</dbReference>
<evidence type="ECO:0000313" key="1">
    <source>
        <dbReference type="EMBL" id="QOV08218.1"/>
    </source>
</evidence>